<keyword evidence="2 4" id="KW-0378">Hydrolase</keyword>
<proteinExistence type="inferred from homology"/>
<dbReference type="SUPFAM" id="SSF53474">
    <property type="entry name" value="alpha/beta-Hydrolases"/>
    <property type="match status" value="1"/>
</dbReference>
<name>A0A6A8ABX2_9HYPH</name>
<dbReference type="RefSeq" id="WP_153354697.1">
    <property type="nucleotide sequence ID" value="NZ_JAYKOO010000001.1"/>
</dbReference>
<keyword evidence="5" id="KW-1185">Reference proteome</keyword>
<dbReference type="InterPro" id="IPR050300">
    <property type="entry name" value="GDXG_lipolytic_enzyme"/>
</dbReference>
<comment type="caution">
    <text evidence="4">The sequence shown here is derived from an EMBL/GenBank/DDBJ whole genome shotgun (WGS) entry which is preliminary data.</text>
</comment>
<dbReference type="GO" id="GO:0016787">
    <property type="term" value="F:hydrolase activity"/>
    <property type="evidence" value="ECO:0007669"/>
    <property type="project" value="UniProtKB-KW"/>
</dbReference>
<organism evidence="4 5">
    <name type="scientific">Endobacterium cereale</name>
    <dbReference type="NCBI Taxonomy" id="2663029"/>
    <lineage>
        <taxon>Bacteria</taxon>
        <taxon>Pseudomonadati</taxon>
        <taxon>Pseudomonadota</taxon>
        <taxon>Alphaproteobacteria</taxon>
        <taxon>Hyphomicrobiales</taxon>
        <taxon>Rhizobiaceae</taxon>
        <taxon>Endobacterium</taxon>
    </lineage>
</organism>
<dbReference type="AlphaFoldDB" id="A0A6A8ABX2"/>
<evidence type="ECO:0000313" key="5">
    <source>
        <dbReference type="Proteomes" id="UP000435138"/>
    </source>
</evidence>
<comment type="similarity">
    <text evidence="1">Belongs to the 'GDXG' lipolytic enzyme family.</text>
</comment>
<evidence type="ECO:0000256" key="2">
    <source>
        <dbReference type="ARBA" id="ARBA00022801"/>
    </source>
</evidence>
<evidence type="ECO:0000313" key="4">
    <source>
        <dbReference type="EMBL" id="MQY47220.1"/>
    </source>
</evidence>
<accession>A0A6A8ABX2</accession>
<dbReference type="EMBL" id="WIXI01000044">
    <property type="protein sequence ID" value="MQY47220.1"/>
    <property type="molecule type" value="Genomic_DNA"/>
</dbReference>
<dbReference type="InterPro" id="IPR029058">
    <property type="entry name" value="AB_hydrolase_fold"/>
</dbReference>
<sequence>MPFSSFLDRRAMRRHSLPFFRLRGGLAALSLAVATSLSVAGGVMAQTQGPLASASACRADYRQFCRGLRPGGGAIASCLREHHASLMPTCSAALDRFNADRRRGGAISESSRLPQGVRIQHDLSYGQAAEQRLDLYRPDKLPTDAPIIVMVHGGGWARGSKAAANVVDNKVAHWLPKGMIFVSVETRLLPQADPLQQAQDVASALAFVQQKAVSWGGDANRIVLMGHSAGAHVAMLVTADAGLQTRAGVKPWRATVALDSGAYDVTALMRAGHARLFDRAFGKDPAFWEKTSPLAQLKDAKTLPPVLLVCSSLRRTSCEQARAFARKAGPKAEVLAVALRHGEINAKLGTPGIYTDDVDAFLSRQGVR</sequence>
<dbReference type="PROSITE" id="PS01173">
    <property type="entry name" value="LIPASE_GDXG_HIS"/>
    <property type="match status" value="1"/>
</dbReference>
<evidence type="ECO:0000256" key="1">
    <source>
        <dbReference type="ARBA" id="ARBA00010515"/>
    </source>
</evidence>
<dbReference type="Pfam" id="PF20434">
    <property type="entry name" value="BD-FAE"/>
    <property type="match status" value="1"/>
</dbReference>
<reference evidence="4 5" key="1">
    <citation type="submission" date="2019-11" db="EMBL/GenBank/DDBJ databases">
        <title>Genome analysis of Rhizobacterium cereale a novel genus and species isolated from maize roots in North Spain.</title>
        <authorList>
            <person name="Menendez E."/>
            <person name="Flores-Felix J.D."/>
            <person name="Ramirez-Bahena M.-H."/>
            <person name="Igual J.M."/>
            <person name="Garcia-Fraile P."/>
            <person name="Peix A."/>
            <person name="Velazquez E."/>
        </authorList>
    </citation>
    <scope>NUCLEOTIDE SEQUENCE [LARGE SCALE GENOMIC DNA]</scope>
    <source>
        <strain evidence="4 5">RZME27</strain>
    </source>
</reference>
<dbReference type="Proteomes" id="UP000435138">
    <property type="component" value="Unassembled WGS sequence"/>
</dbReference>
<dbReference type="Gene3D" id="3.40.50.1820">
    <property type="entry name" value="alpha/beta hydrolase"/>
    <property type="match status" value="1"/>
</dbReference>
<feature type="domain" description="BD-FAE-like" evidence="3">
    <location>
        <begin position="133"/>
        <end position="242"/>
    </location>
</feature>
<gene>
    <name evidence="4" type="ORF">GAO09_14365</name>
</gene>
<dbReference type="PANTHER" id="PTHR48081:SF33">
    <property type="entry name" value="KYNURENINE FORMAMIDASE"/>
    <property type="match status" value="1"/>
</dbReference>
<dbReference type="PANTHER" id="PTHR48081">
    <property type="entry name" value="AB HYDROLASE SUPERFAMILY PROTEIN C4A8.06C"/>
    <property type="match status" value="1"/>
</dbReference>
<dbReference type="InterPro" id="IPR002168">
    <property type="entry name" value="Lipase_GDXG_HIS_AS"/>
</dbReference>
<dbReference type="InterPro" id="IPR049492">
    <property type="entry name" value="BD-FAE-like_dom"/>
</dbReference>
<protein>
    <submittedName>
        <fullName evidence="4">Alpha/beta hydrolase fold domain-containing protein</fullName>
    </submittedName>
</protein>
<evidence type="ECO:0000259" key="3">
    <source>
        <dbReference type="Pfam" id="PF20434"/>
    </source>
</evidence>